<reference evidence="1 2" key="1">
    <citation type="journal article" date="2016" name="Mol. Biol. Evol.">
        <title>Comparative Genomics of Early-Diverging Mushroom-Forming Fungi Provides Insights into the Origins of Lignocellulose Decay Capabilities.</title>
        <authorList>
            <person name="Nagy L.G."/>
            <person name="Riley R."/>
            <person name="Tritt A."/>
            <person name="Adam C."/>
            <person name="Daum C."/>
            <person name="Floudas D."/>
            <person name="Sun H."/>
            <person name="Yadav J.S."/>
            <person name="Pangilinan J."/>
            <person name="Larsson K.H."/>
            <person name="Matsuura K."/>
            <person name="Barry K."/>
            <person name="Labutti K."/>
            <person name="Kuo R."/>
            <person name="Ohm R.A."/>
            <person name="Bhattacharya S.S."/>
            <person name="Shirouzu T."/>
            <person name="Yoshinaga Y."/>
            <person name="Martin F.M."/>
            <person name="Grigoriev I.V."/>
            <person name="Hibbett D.S."/>
        </authorList>
    </citation>
    <scope>NUCLEOTIDE SEQUENCE [LARGE SCALE GENOMIC DNA]</scope>
    <source>
        <strain evidence="1 2">L-15889</strain>
    </source>
</reference>
<accession>A0A165TIS0</accession>
<gene>
    <name evidence="1" type="ORF">DAEQUDRAFT_661945</name>
</gene>
<proteinExistence type="predicted"/>
<keyword evidence="2" id="KW-1185">Reference proteome</keyword>
<dbReference type="EMBL" id="KV429036">
    <property type="protein sequence ID" value="KZT73502.1"/>
    <property type="molecule type" value="Genomic_DNA"/>
</dbReference>
<name>A0A165TIS0_9APHY</name>
<protein>
    <submittedName>
        <fullName evidence="1">Uncharacterized protein</fullName>
    </submittedName>
</protein>
<dbReference type="OrthoDB" id="2772835at2759"/>
<organism evidence="1 2">
    <name type="scientific">Daedalea quercina L-15889</name>
    <dbReference type="NCBI Taxonomy" id="1314783"/>
    <lineage>
        <taxon>Eukaryota</taxon>
        <taxon>Fungi</taxon>
        <taxon>Dikarya</taxon>
        <taxon>Basidiomycota</taxon>
        <taxon>Agaricomycotina</taxon>
        <taxon>Agaricomycetes</taxon>
        <taxon>Polyporales</taxon>
        <taxon>Fomitopsis</taxon>
    </lineage>
</organism>
<dbReference type="AlphaFoldDB" id="A0A165TIS0"/>
<dbReference type="STRING" id="1314783.A0A165TIS0"/>
<sequence>MEYKHLQRPENMKEIRCAYHEHKVADTYSGQAFEEIIQYLQDGTFPECCKGDIEEICKLKCKVQGFVFCDGRLFKTGSMKVPRLVILDIQQHKEIIAEAHNC</sequence>
<dbReference type="Proteomes" id="UP000076727">
    <property type="component" value="Unassembled WGS sequence"/>
</dbReference>
<evidence type="ECO:0000313" key="1">
    <source>
        <dbReference type="EMBL" id="KZT73502.1"/>
    </source>
</evidence>
<evidence type="ECO:0000313" key="2">
    <source>
        <dbReference type="Proteomes" id="UP000076727"/>
    </source>
</evidence>